<dbReference type="GO" id="GO:0050839">
    <property type="term" value="F:cell adhesion molecule binding"/>
    <property type="evidence" value="ECO:0007669"/>
    <property type="project" value="TreeGrafter"/>
</dbReference>
<dbReference type="GO" id="GO:0005615">
    <property type="term" value="C:extracellular space"/>
    <property type="evidence" value="ECO:0007669"/>
    <property type="project" value="TreeGrafter"/>
</dbReference>
<dbReference type="AlphaFoldDB" id="A0A2C9LA77"/>
<proteinExistence type="predicted"/>
<name>A0A2C9LA77_BIOGL</name>
<accession>A0A2C9LA77</accession>
<evidence type="ECO:0000313" key="3">
    <source>
        <dbReference type="Proteomes" id="UP000076420"/>
    </source>
</evidence>
<dbReference type="EnsemblMetazoa" id="BGLB028808-RA">
    <property type="protein sequence ID" value="BGLB028808-PA"/>
    <property type="gene ID" value="BGLB028808"/>
</dbReference>
<dbReference type="InterPro" id="IPR000782">
    <property type="entry name" value="FAS1_domain"/>
</dbReference>
<protein>
    <recommendedName>
        <fullName evidence="1">FAS1 domain-containing protein</fullName>
    </recommendedName>
</protein>
<dbReference type="GO" id="GO:0030198">
    <property type="term" value="P:extracellular matrix organization"/>
    <property type="evidence" value="ECO:0007669"/>
    <property type="project" value="TreeGrafter"/>
</dbReference>
<dbReference type="PROSITE" id="PS50213">
    <property type="entry name" value="FAS1"/>
    <property type="match status" value="1"/>
</dbReference>
<dbReference type="InterPro" id="IPR050904">
    <property type="entry name" value="Adhesion/Biosynth-related"/>
</dbReference>
<dbReference type="InterPro" id="IPR036378">
    <property type="entry name" value="FAS1_dom_sf"/>
</dbReference>
<gene>
    <name evidence="2" type="primary">106054735</name>
</gene>
<dbReference type="Pfam" id="PF02469">
    <property type="entry name" value="Fasciclin"/>
    <property type="match status" value="1"/>
</dbReference>
<dbReference type="PANTHER" id="PTHR10900">
    <property type="entry name" value="PERIOSTIN-RELATED"/>
    <property type="match status" value="1"/>
</dbReference>
<feature type="domain" description="FAS1" evidence="1">
    <location>
        <begin position="46"/>
        <end position="186"/>
    </location>
</feature>
<evidence type="ECO:0000313" key="2">
    <source>
        <dbReference type="EnsemblMetazoa" id="BGLB028808-PA"/>
    </source>
</evidence>
<evidence type="ECO:0000259" key="1">
    <source>
        <dbReference type="PROSITE" id="PS50213"/>
    </source>
</evidence>
<dbReference type="KEGG" id="bgt:106054735"/>
<dbReference type="VEuPathDB" id="VectorBase:BGLAX_035679"/>
<dbReference type="SUPFAM" id="SSF82153">
    <property type="entry name" value="FAS1 domain"/>
    <property type="match status" value="1"/>
</dbReference>
<organism evidence="2 3">
    <name type="scientific">Biomphalaria glabrata</name>
    <name type="common">Bloodfluke planorb</name>
    <name type="synonym">Freshwater snail</name>
    <dbReference type="NCBI Taxonomy" id="6526"/>
    <lineage>
        <taxon>Eukaryota</taxon>
        <taxon>Metazoa</taxon>
        <taxon>Spiralia</taxon>
        <taxon>Lophotrochozoa</taxon>
        <taxon>Mollusca</taxon>
        <taxon>Gastropoda</taxon>
        <taxon>Heterobranchia</taxon>
        <taxon>Euthyneura</taxon>
        <taxon>Panpulmonata</taxon>
        <taxon>Hygrophila</taxon>
        <taxon>Lymnaeoidea</taxon>
        <taxon>Planorbidae</taxon>
        <taxon>Biomphalaria</taxon>
    </lineage>
</organism>
<reference evidence="2" key="1">
    <citation type="submission" date="2020-05" db="UniProtKB">
        <authorList>
            <consortium name="EnsemblMetazoa"/>
        </authorList>
    </citation>
    <scope>IDENTIFICATION</scope>
    <source>
        <strain evidence="2">BB02</strain>
    </source>
</reference>
<dbReference type="Gene3D" id="2.30.180.10">
    <property type="entry name" value="FAS1 domain"/>
    <property type="match status" value="2"/>
</dbReference>
<dbReference type="GO" id="GO:0031012">
    <property type="term" value="C:extracellular matrix"/>
    <property type="evidence" value="ECO:0007669"/>
    <property type="project" value="TreeGrafter"/>
</dbReference>
<dbReference type="GO" id="GO:0007155">
    <property type="term" value="P:cell adhesion"/>
    <property type="evidence" value="ECO:0007669"/>
    <property type="project" value="TreeGrafter"/>
</dbReference>
<dbReference type="SMART" id="SM00554">
    <property type="entry name" value="FAS1"/>
    <property type="match status" value="1"/>
</dbReference>
<dbReference type="STRING" id="6526.A0A2C9LA77"/>
<sequence length="263" mass="29869">MLIKPNIQAGMHIIHVINQVLDMPLEDNAIAYVTGFNPSKLQFMFYTKIMEILQRSAQEDGEYNYNRQVVQVLNSPQVTFFIPSDEALNMIPVQKLSELQGNLRLMLDIVTLHIIPNQVLYTSLVNHNERFNTQFNSGAVVFRKNFNREAVYVTGQLKGRQTVTAPFITVMLAGFSFVVHQIDNILGFVYKTAIEEISIDPITQALLELPRNIDTWVEGGYVKARVLKPDIGVTNGVVHQIDAVFGIPVRDIPYTIFCEDWLV</sequence>
<dbReference type="PANTHER" id="PTHR10900:SF124">
    <property type="entry name" value="FI05614P"/>
    <property type="match status" value="1"/>
</dbReference>
<dbReference type="Proteomes" id="UP000076420">
    <property type="component" value="Unassembled WGS sequence"/>
</dbReference>
<dbReference type="VEuPathDB" id="VectorBase:BGLB028808"/>